<dbReference type="Proteomes" id="UP000783390">
    <property type="component" value="Unassembled WGS sequence"/>
</dbReference>
<protein>
    <submittedName>
        <fullName evidence="1">Uncharacterized protein</fullName>
    </submittedName>
</protein>
<keyword evidence="2" id="KW-1185">Reference proteome</keyword>
<dbReference type="EMBL" id="JAGGJZ010000004">
    <property type="protein sequence ID" value="MBP1890126.1"/>
    <property type="molecule type" value="Genomic_DNA"/>
</dbReference>
<gene>
    <name evidence="1" type="ORF">J2Z53_001710</name>
</gene>
<accession>A0ABS4F1J8</accession>
<comment type="caution">
    <text evidence="1">The sequence shown here is derived from an EMBL/GenBank/DDBJ whole genome shotgun (WGS) entry which is preliminary data.</text>
</comment>
<proteinExistence type="predicted"/>
<reference evidence="1 2" key="1">
    <citation type="submission" date="2021-03" db="EMBL/GenBank/DDBJ databases">
        <title>Genomic Encyclopedia of Type Strains, Phase IV (KMG-IV): sequencing the most valuable type-strain genomes for metagenomic binning, comparative biology and taxonomic classification.</title>
        <authorList>
            <person name="Goeker M."/>
        </authorList>
    </citation>
    <scope>NUCLEOTIDE SEQUENCE [LARGE SCALE GENOMIC DNA]</scope>
    <source>
        <strain evidence="1 2">DSM 3984</strain>
    </source>
</reference>
<dbReference type="RefSeq" id="WP_209797050.1">
    <property type="nucleotide sequence ID" value="NZ_JAGGJZ010000004.1"/>
</dbReference>
<name>A0ABS4F1J8_9CLOT</name>
<sequence>MNKKFNNYSFWRIKRILETEYKYRLEKVSQGYKANRKPNYVKIYNLIDNNTNSIILESITLNSLRKVLTEENYFLND</sequence>
<evidence type="ECO:0000313" key="2">
    <source>
        <dbReference type="Proteomes" id="UP000783390"/>
    </source>
</evidence>
<organism evidence="1 2">
    <name type="scientific">Clostridium moniliforme</name>
    <dbReference type="NCBI Taxonomy" id="39489"/>
    <lineage>
        <taxon>Bacteria</taxon>
        <taxon>Bacillati</taxon>
        <taxon>Bacillota</taxon>
        <taxon>Clostridia</taxon>
        <taxon>Eubacteriales</taxon>
        <taxon>Clostridiaceae</taxon>
        <taxon>Clostridium</taxon>
    </lineage>
</organism>
<evidence type="ECO:0000313" key="1">
    <source>
        <dbReference type="EMBL" id="MBP1890126.1"/>
    </source>
</evidence>